<evidence type="ECO:0000256" key="2">
    <source>
        <dbReference type="ARBA" id="ARBA00022676"/>
    </source>
</evidence>
<accession>A0A1F5KBD6</accession>
<keyword evidence="2" id="KW-0328">Glycosyltransferase</keyword>
<dbReference type="PANTHER" id="PTHR43630:SF1">
    <property type="entry name" value="POLY-BETA-1,6-N-ACETYL-D-GLUCOSAMINE SYNTHASE"/>
    <property type="match status" value="1"/>
</dbReference>
<dbReference type="SUPFAM" id="SSF53448">
    <property type="entry name" value="Nucleotide-diphospho-sugar transferases"/>
    <property type="match status" value="1"/>
</dbReference>
<dbReference type="InterPro" id="IPR029044">
    <property type="entry name" value="Nucleotide-diphossugar_trans"/>
</dbReference>
<evidence type="ECO:0000313" key="5">
    <source>
        <dbReference type="EMBL" id="OGE38263.1"/>
    </source>
</evidence>
<dbReference type="Gene3D" id="3.90.550.10">
    <property type="entry name" value="Spore Coat Polysaccharide Biosynthesis Protein SpsA, Chain A"/>
    <property type="match status" value="1"/>
</dbReference>
<reference evidence="5 6" key="1">
    <citation type="journal article" date="2016" name="Nat. Commun.">
        <title>Thousands of microbial genomes shed light on interconnected biogeochemical processes in an aquifer system.</title>
        <authorList>
            <person name="Anantharaman K."/>
            <person name="Brown C.T."/>
            <person name="Hug L.A."/>
            <person name="Sharon I."/>
            <person name="Castelle C.J."/>
            <person name="Probst A.J."/>
            <person name="Thomas B.C."/>
            <person name="Singh A."/>
            <person name="Wilkins M.J."/>
            <person name="Karaoz U."/>
            <person name="Brodie E.L."/>
            <person name="Williams K.H."/>
            <person name="Hubbard S.S."/>
            <person name="Banfield J.F."/>
        </authorList>
    </citation>
    <scope>NUCLEOTIDE SEQUENCE [LARGE SCALE GENOMIC DNA]</scope>
</reference>
<comment type="similarity">
    <text evidence="1">Belongs to the glycosyltransferase 2 family.</text>
</comment>
<dbReference type="Proteomes" id="UP000176527">
    <property type="component" value="Unassembled WGS sequence"/>
</dbReference>
<dbReference type="InterPro" id="IPR001173">
    <property type="entry name" value="Glyco_trans_2-like"/>
</dbReference>
<gene>
    <name evidence="5" type="ORF">A3F00_02975</name>
</gene>
<organism evidence="5 6">
    <name type="scientific">Candidatus Daviesbacteria bacterium RIFCSPHIGHO2_12_FULL_37_11</name>
    <dbReference type="NCBI Taxonomy" id="1797777"/>
    <lineage>
        <taxon>Bacteria</taxon>
        <taxon>Candidatus Daviesiibacteriota</taxon>
    </lineage>
</organism>
<proteinExistence type="inferred from homology"/>
<dbReference type="AlphaFoldDB" id="A0A1F5KBD6"/>
<evidence type="ECO:0000256" key="3">
    <source>
        <dbReference type="ARBA" id="ARBA00022679"/>
    </source>
</evidence>
<name>A0A1F5KBD6_9BACT</name>
<dbReference type="Pfam" id="PF00535">
    <property type="entry name" value="Glycos_transf_2"/>
    <property type="match status" value="1"/>
</dbReference>
<keyword evidence="3" id="KW-0808">Transferase</keyword>
<sequence>MSKVSVIIPTFNEENVIGDCLESLSNQTYKDIEVVTVDDGSEDHTIDVIKTYLISHITYHLYKQAHKGSGIARNLGAKNAKGEILVFVDADMTFDKKFIQMLIKPIISGKAIGTFSKDEFVLNNENVWSKCWNINKGLPLYRMHPKKYPNEQKVFRAILKKEFDKTGGFSPIGYIDDYTLAEKLGVKAVVAPNAVFYHRNPETLTEVFKQARWIGKSEYKRRKIKNEQVMRILSLIRYLLPFTLIHSCIRVLKYRILKYFIFKIVYDLAVEISLIKSFFGEQKYK</sequence>
<feature type="domain" description="Glycosyltransferase 2-like" evidence="4">
    <location>
        <begin position="5"/>
        <end position="161"/>
    </location>
</feature>
<evidence type="ECO:0000256" key="1">
    <source>
        <dbReference type="ARBA" id="ARBA00006739"/>
    </source>
</evidence>
<evidence type="ECO:0000313" key="6">
    <source>
        <dbReference type="Proteomes" id="UP000176527"/>
    </source>
</evidence>
<dbReference type="EMBL" id="MFDE01000025">
    <property type="protein sequence ID" value="OGE38263.1"/>
    <property type="molecule type" value="Genomic_DNA"/>
</dbReference>
<protein>
    <recommendedName>
        <fullName evidence="4">Glycosyltransferase 2-like domain-containing protein</fullName>
    </recommendedName>
</protein>
<comment type="caution">
    <text evidence="5">The sequence shown here is derived from an EMBL/GenBank/DDBJ whole genome shotgun (WGS) entry which is preliminary data.</text>
</comment>
<dbReference type="GO" id="GO:0016757">
    <property type="term" value="F:glycosyltransferase activity"/>
    <property type="evidence" value="ECO:0007669"/>
    <property type="project" value="UniProtKB-KW"/>
</dbReference>
<dbReference type="PANTHER" id="PTHR43630">
    <property type="entry name" value="POLY-BETA-1,6-N-ACETYL-D-GLUCOSAMINE SYNTHASE"/>
    <property type="match status" value="1"/>
</dbReference>
<dbReference type="CDD" id="cd00761">
    <property type="entry name" value="Glyco_tranf_GTA_type"/>
    <property type="match status" value="1"/>
</dbReference>
<evidence type="ECO:0000259" key="4">
    <source>
        <dbReference type="Pfam" id="PF00535"/>
    </source>
</evidence>